<feature type="non-terminal residue" evidence="1">
    <location>
        <position position="1"/>
    </location>
</feature>
<dbReference type="AlphaFoldDB" id="A0AAP8HUJ2"/>
<comment type="caution">
    <text evidence="1">The sequence shown here is derived from an EMBL/GenBank/DDBJ whole genome shotgun (WGS) entry which is preliminary data.</text>
</comment>
<dbReference type="Proteomes" id="UP000233549">
    <property type="component" value="Unassembled WGS sequence"/>
</dbReference>
<evidence type="ECO:0000313" key="2">
    <source>
        <dbReference type="Proteomes" id="UP000233549"/>
    </source>
</evidence>
<proteinExistence type="predicted"/>
<sequence length="96" mass="10595">PAFEDSVIDDREIEAGGRTVGRGQFLGLPMDAAAVEHREKVGEFERGENAEWQIEMRIGSQGHPVEPYVPARKVSACDRMGQQTLMALNQVCPVEV</sequence>
<reference evidence="1 2" key="1">
    <citation type="submission" date="2017-12" db="EMBL/GenBank/DDBJ databases">
        <title>Rapid rising of carbapenem-resistant Enterobacteriaceae(CRE) and emergence of colistin resistance genemcr-1 in CRE in the hospital of Henan, China.</title>
        <authorList>
            <person name="Sun Q."/>
            <person name="Zhang R."/>
            <person name="Li Y."/>
            <person name="Shen Y."/>
            <person name="Zhang Y."/>
            <person name="Yang J."/>
            <person name="Shu L."/>
            <person name="Zhou H."/>
            <person name="Wang Y."/>
            <person name="Wang B."/>
            <person name="Shen Z."/>
        </authorList>
    </citation>
    <scope>NUCLEOTIDE SEQUENCE [LARGE SCALE GENOMIC DNA]</scope>
    <source>
        <strain evidence="1 2">3512</strain>
    </source>
</reference>
<gene>
    <name evidence="1" type="ORF">CWS33_31020</name>
</gene>
<organism evidence="1 2">
    <name type="scientific">Escherichia coli</name>
    <dbReference type="NCBI Taxonomy" id="562"/>
    <lineage>
        <taxon>Bacteria</taxon>
        <taxon>Pseudomonadati</taxon>
        <taxon>Pseudomonadota</taxon>
        <taxon>Gammaproteobacteria</taxon>
        <taxon>Enterobacterales</taxon>
        <taxon>Enterobacteriaceae</taxon>
        <taxon>Escherichia</taxon>
    </lineage>
</organism>
<feature type="non-terminal residue" evidence="1">
    <location>
        <position position="96"/>
    </location>
</feature>
<accession>A0AAP8HUJ2</accession>
<protein>
    <submittedName>
        <fullName evidence="1">Uncharacterized protein</fullName>
    </submittedName>
</protein>
<dbReference type="EMBL" id="PITP01000794">
    <property type="protein sequence ID" value="PKD78295.1"/>
    <property type="molecule type" value="Genomic_DNA"/>
</dbReference>
<evidence type="ECO:0000313" key="1">
    <source>
        <dbReference type="EMBL" id="PKD78295.1"/>
    </source>
</evidence>
<name>A0AAP8HUJ2_ECOLX</name>